<accession>A0AAV4LX72</accession>
<comment type="caution">
    <text evidence="2">The sequence shown here is derived from an EMBL/GenBank/DDBJ whole genome shotgun (WGS) entry which is preliminary data.</text>
</comment>
<dbReference type="Proteomes" id="UP001497744">
    <property type="component" value="Unassembled WGS sequence"/>
</dbReference>
<feature type="region of interest" description="Disordered" evidence="1">
    <location>
        <begin position="39"/>
        <end position="66"/>
    </location>
</feature>
<gene>
    <name evidence="2" type="ORF">BcabD6B2_40940</name>
</gene>
<evidence type="ECO:0000256" key="1">
    <source>
        <dbReference type="SAM" id="MobiDB-lite"/>
    </source>
</evidence>
<proteinExistence type="predicted"/>
<evidence type="ECO:0000313" key="2">
    <source>
        <dbReference type="EMBL" id="GIX64659.1"/>
    </source>
</evidence>
<dbReference type="RefSeq" id="XP_067716728.1">
    <property type="nucleotide sequence ID" value="XM_067860627.1"/>
</dbReference>
<dbReference type="GeneID" id="94196140"/>
<protein>
    <submittedName>
        <fullName evidence="2">Uncharacterized protein</fullName>
    </submittedName>
</protein>
<evidence type="ECO:0000313" key="3">
    <source>
        <dbReference type="Proteomes" id="UP001497744"/>
    </source>
</evidence>
<name>A0AAV4LX72_BABCB</name>
<keyword evidence="3" id="KW-1185">Reference proteome</keyword>
<dbReference type="AlphaFoldDB" id="A0AAV4LX72"/>
<sequence>MVDPLVASADLPGVLAEAGGVLELAVDGGGLPSHALDELADGHAGGEPVGVEDDVGGDAGLQKGHVLGGPGHGENALLAVPAGELVAHDGIAHDAELDGGAGDLVHDGVLVVVLLDAVGDVVLAADALAGLDAANHSAVPDPQADAGQSVAVERADDLRAEVVGVAEVVLALAGLGVGRHGVDDLGLVDAAVEGAALEGGLVDDHGVLHVEPGVRDHGHDGVHAGRVVVVLHLPELLSGDQGLLREQQAVGLDVGAELLAVVGHAHALLQHLALVHVPRALVVVAEGGQGGGDGEDGRGGDLDVLVFHGDVVEGGLFLERVGGAGAVLGEGSLHGERLGAPPGGGLLQRVVRELHFLLADGNGGPQLGDRADPLDGAVFHAPHGPDDAARVGEDHEAGVLALAVGQSDELVVLLEAELLVALGVLGLVVERARVLDGDAADGDAVDEHGDPAAGAAAQGAELRHGLGSSEVDAVALVPQKGLDGVGGAAAVGVRDGNGELGQVQQQAAGSSIGGVHGADEAPGLAQQLSHLGGPHLGEDAAAVQRPEVAHEPVVVDALGDHGEARALGELEVRVGGVPGGQEVVQLLGDVGGDLVDGVAEEFGSLQQALDESLGVVGPQVHLDHAPLGAPGFVAVDAFAQLHYLGLVDVPDLQKGGVETLLQNAGVDLAGQQQLLEGEGVVVLRLDFAARDLDELLEHVEQRLKLLRVGLGLEQHVVLQQVGAALLVGRPGAHVLLYLGPAGAAEAVQVAVLLEVDVAEERLALGHVEEEPVVVDRQLLVAGGVLEEPLLQLVVAHRGHRGSQQQPEGYEDHGALDDGPEDAALVDRQVENVADGAPVVAAARFRRETSANAPLGSHHDAVVREEHVLGPVVLGLDGQGVVGTQHDKLADDPLVSPYHKVPTGLV</sequence>
<reference evidence="2 3" key="1">
    <citation type="submission" date="2021-06" db="EMBL/GenBank/DDBJ databases">
        <title>Genome sequence of Babesia caballi.</title>
        <authorList>
            <person name="Yamagishi J."/>
            <person name="Kidaka T."/>
            <person name="Ochi A."/>
        </authorList>
    </citation>
    <scope>NUCLEOTIDE SEQUENCE [LARGE SCALE GENOMIC DNA]</scope>
    <source>
        <strain evidence="2">USDA-D6B2</strain>
    </source>
</reference>
<dbReference type="EMBL" id="BPLF01000003">
    <property type="protein sequence ID" value="GIX64659.1"/>
    <property type="molecule type" value="Genomic_DNA"/>
</dbReference>
<organism evidence="2 3">
    <name type="scientific">Babesia caballi</name>
    <dbReference type="NCBI Taxonomy" id="5871"/>
    <lineage>
        <taxon>Eukaryota</taxon>
        <taxon>Sar</taxon>
        <taxon>Alveolata</taxon>
        <taxon>Apicomplexa</taxon>
        <taxon>Aconoidasida</taxon>
        <taxon>Piroplasmida</taxon>
        <taxon>Babesiidae</taxon>
        <taxon>Babesia</taxon>
    </lineage>
</organism>